<evidence type="ECO:0000256" key="1">
    <source>
        <dbReference type="SAM" id="MobiDB-lite"/>
    </source>
</evidence>
<sequence length="1112" mass="115315">MAAIALVFAIATLLFGSVTAVPGLRVFASYMSWSPYPGNDLAIDSLDWPNIDTLLYGPVGFAPNNGSLELNDPYSNEDMVVDPEDAYCSCCIRGGIGRLWALKKQYPHVKTVLTMGPTRAWLAANRSAVALQRWTSTAANQTFLAQQLVTYMNQRGLDGLHLQWPDLELTPSYAPSFLALATAVRQQMQSSGRSDVTLSVHLPANATLLNNGSLNLTALNAVVDRIHIAVGNIRSTTNTFQHAQNALTSPSDPVTDPVLRKFTSVSGIVDFMTSAGIPASKLVTTLAFQGLVYYGVGAGGPGQTYAKSPDPLEYRPWMTTNITSTAWTVNVDTNAGSATWYWNSANLNAVTMPTRSSIRAVLDAVFARSILGVETYHLAGDLPRSNTSSSLWPVVASYAAVDTPTAARITAAQSACLASSPFCNLRCNSDCHASRTRHFCSVDLTQPASSTTARLAVTLNQGGPDMRVADAVQSAVISTLSSNSIPATLFIGTDRLTSAATLRAARRVADLPGGAVGLAWSDSLDTLLALSDTEFRAHVASAIVAVARSAGADGMWRPSRVPSLARIPALDEAAARGDPRADRLCRVLTGLGVQRVSWSLDTLDYTVANGADPVPVVQQAVNFTLGNMRNVSMVVGMAGSAIAVQMDGLVGEPAAVAAVQTLARQNNVTLVSASECLGVPATNAWSGGWAAAVVGSGGPLAVPPGLAVNLTCPLDQVVTQCQPQTRDASLVLVRGPLSSMALYNLTENIRQRRPGMNPIVPLTVAVDTSELTATTTDALRRARAAYMARFLVNQGHTLAIHLPSTISSANAAGYVYMAQQALQQVAGVRAKFIVPAGDTLDVEVCSMLAVNGVAILALPRLGAAWAEPSGTHVPEMDAVLVGQARALVRGRATRARSASPESPLKGSGFGKPAAPYGAKALLASARMSETAETIAAGAVNRRATTTSSAPDLGKSVGGNGAMNESSATTAALTASSAGSALDAGSQTGLLSDTSAPTSPTQAVAGAMRSLPDLLVSIREEDARRECVAAADAAGTPGSGAASIRTALDAVMAMQQDARGSVSAPAPGVGMDALELPAPAGPAAGGSLDPASDLMGELKELQTLTMGRGGRYS</sequence>
<dbReference type="SUPFAM" id="SSF51445">
    <property type="entry name" value="(Trans)glycosidases"/>
    <property type="match status" value="1"/>
</dbReference>
<feature type="signal peptide" evidence="2">
    <location>
        <begin position="1"/>
        <end position="20"/>
    </location>
</feature>
<dbReference type="AlphaFoldDB" id="A0A0L0S394"/>
<protein>
    <recommendedName>
        <fullName evidence="3">GH18 domain-containing protein</fullName>
    </recommendedName>
</protein>
<feature type="region of interest" description="Disordered" evidence="1">
    <location>
        <begin position="891"/>
        <end position="910"/>
    </location>
</feature>
<dbReference type="Pfam" id="PF00704">
    <property type="entry name" value="Glyco_hydro_18"/>
    <property type="match status" value="1"/>
</dbReference>
<dbReference type="PROSITE" id="PS51910">
    <property type="entry name" value="GH18_2"/>
    <property type="match status" value="1"/>
</dbReference>
<dbReference type="OrthoDB" id="76388at2759"/>
<feature type="region of interest" description="Disordered" evidence="1">
    <location>
        <begin position="981"/>
        <end position="1000"/>
    </location>
</feature>
<dbReference type="GO" id="GO:0008061">
    <property type="term" value="F:chitin binding"/>
    <property type="evidence" value="ECO:0007669"/>
    <property type="project" value="InterPro"/>
</dbReference>
<feature type="domain" description="GH18" evidence="3">
    <location>
        <begin position="24"/>
        <end position="395"/>
    </location>
</feature>
<dbReference type="VEuPathDB" id="FungiDB:AMAG_02762"/>
<dbReference type="PANTHER" id="PTHR11177">
    <property type="entry name" value="CHITINASE"/>
    <property type="match status" value="1"/>
</dbReference>
<dbReference type="InterPro" id="IPR011583">
    <property type="entry name" value="Chitinase_II/V-like_cat"/>
</dbReference>
<dbReference type="SMART" id="SM00636">
    <property type="entry name" value="Glyco_18"/>
    <property type="match status" value="1"/>
</dbReference>
<dbReference type="Proteomes" id="UP000054350">
    <property type="component" value="Unassembled WGS sequence"/>
</dbReference>
<dbReference type="Gene3D" id="3.20.20.80">
    <property type="entry name" value="Glycosidases"/>
    <property type="match status" value="1"/>
</dbReference>
<feature type="region of interest" description="Disordered" evidence="1">
    <location>
        <begin position="941"/>
        <end position="961"/>
    </location>
</feature>
<keyword evidence="5" id="KW-1185">Reference proteome</keyword>
<dbReference type="InterPro" id="IPR017853">
    <property type="entry name" value="GH"/>
</dbReference>
<name>A0A0L0S394_ALLM3</name>
<feature type="chain" id="PRO_5005547766" description="GH18 domain-containing protein" evidence="2">
    <location>
        <begin position="21"/>
        <end position="1112"/>
    </location>
</feature>
<dbReference type="InterPro" id="IPR050314">
    <property type="entry name" value="Glycosyl_Hydrlase_18"/>
</dbReference>
<dbReference type="STRING" id="578462.A0A0L0S394"/>
<evidence type="ECO:0000313" key="5">
    <source>
        <dbReference type="Proteomes" id="UP000054350"/>
    </source>
</evidence>
<dbReference type="GO" id="GO:0005975">
    <property type="term" value="P:carbohydrate metabolic process"/>
    <property type="evidence" value="ECO:0007669"/>
    <property type="project" value="InterPro"/>
</dbReference>
<evidence type="ECO:0000259" key="3">
    <source>
        <dbReference type="PROSITE" id="PS51910"/>
    </source>
</evidence>
<dbReference type="eggNOG" id="KOG2806">
    <property type="taxonomic scope" value="Eukaryota"/>
</dbReference>
<dbReference type="Gene3D" id="3.20.20.370">
    <property type="entry name" value="Glycoside hydrolase/deacetylase"/>
    <property type="match status" value="1"/>
</dbReference>
<dbReference type="InterPro" id="IPR001223">
    <property type="entry name" value="Glyco_hydro18_cat"/>
</dbReference>
<proteinExistence type="predicted"/>
<gene>
    <name evidence="4" type="ORF">AMAG_02762</name>
</gene>
<feature type="compositionally biased region" description="Polar residues" evidence="1">
    <location>
        <begin position="986"/>
        <end position="1000"/>
    </location>
</feature>
<reference evidence="5" key="2">
    <citation type="submission" date="2009-11" db="EMBL/GenBank/DDBJ databases">
        <title>The Genome Sequence of Allomyces macrogynus strain ATCC 38327.</title>
        <authorList>
            <consortium name="The Broad Institute Genome Sequencing Platform"/>
            <person name="Russ C."/>
            <person name="Cuomo C."/>
            <person name="Shea T."/>
            <person name="Young S.K."/>
            <person name="Zeng Q."/>
            <person name="Koehrsen M."/>
            <person name="Haas B."/>
            <person name="Borodovsky M."/>
            <person name="Guigo R."/>
            <person name="Alvarado L."/>
            <person name="Berlin A."/>
            <person name="Borenstein D."/>
            <person name="Chen Z."/>
            <person name="Engels R."/>
            <person name="Freedman E."/>
            <person name="Gellesch M."/>
            <person name="Goldberg J."/>
            <person name="Griggs A."/>
            <person name="Gujja S."/>
            <person name="Heiman D."/>
            <person name="Hepburn T."/>
            <person name="Howarth C."/>
            <person name="Jen D."/>
            <person name="Larson L."/>
            <person name="Lewis B."/>
            <person name="Mehta T."/>
            <person name="Park D."/>
            <person name="Pearson M."/>
            <person name="Roberts A."/>
            <person name="Saif S."/>
            <person name="Shenoy N."/>
            <person name="Sisk P."/>
            <person name="Stolte C."/>
            <person name="Sykes S."/>
            <person name="Walk T."/>
            <person name="White J."/>
            <person name="Yandava C."/>
            <person name="Burger G."/>
            <person name="Gray M.W."/>
            <person name="Holland P.W.H."/>
            <person name="King N."/>
            <person name="Lang F.B.F."/>
            <person name="Roger A.J."/>
            <person name="Ruiz-Trillo I."/>
            <person name="Lander E."/>
            <person name="Nusbaum C."/>
        </authorList>
    </citation>
    <scope>NUCLEOTIDE SEQUENCE [LARGE SCALE GENOMIC DNA]</scope>
    <source>
        <strain evidence="5">ATCC 38327</strain>
    </source>
</reference>
<organism evidence="4 5">
    <name type="scientific">Allomyces macrogynus (strain ATCC 38327)</name>
    <name type="common">Allomyces javanicus var. macrogynus</name>
    <dbReference type="NCBI Taxonomy" id="578462"/>
    <lineage>
        <taxon>Eukaryota</taxon>
        <taxon>Fungi</taxon>
        <taxon>Fungi incertae sedis</taxon>
        <taxon>Blastocladiomycota</taxon>
        <taxon>Blastocladiomycetes</taxon>
        <taxon>Blastocladiales</taxon>
        <taxon>Blastocladiaceae</taxon>
        <taxon>Allomyces</taxon>
    </lineage>
</organism>
<evidence type="ECO:0000313" key="4">
    <source>
        <dbReference type="EMBL" id="KNE57002.1"/>
    </source>
</evidence>
<dbReference type="PANTHER" id="PTHR11177:SF317">
    <property type="entry name" value="CHITINASE 12-RELATED"/>
    <property type="match status" value="1"/>
</dbReference>
<evidence type="ECO:0000256" key="2">
    <source>
        <dbReference type="SAM" id="SignalP"/>
    </source>
</evidence>
<keyword evidence="2" id="KW-0732">Signal</keyword>
<accession>A0A0L0S394</accession>
<dbReference type="EMBL" id="GG745331">
    <property type="protein sequence ID" value="KNE57002.1"/>
    <property type="molecule type" value="Genomic_DNA"/>
</dbReference>
<reference evidence="4 5" key="1">
    <citation type="submission" date="2009-11" db="EMBL/GenBank/DDBJ databases">
        <title>Annotation of Allomyces macrogynus ATCC 38327.</title>
        <authorList>
            <consortium name="The Broad Institute Genome Sequencing Platform"/>
            <person name="Russ C."/>
            <person name="Cuomo C."/>
            <person name="Burger G."/>
            <person name="Gray M.W."/>
            <person name="Holland P.W.H."/>
            <person name="King N."/>
            <person name="Lang F.B.F."/>
            <person name="Roger A.J."/>
            <person name="Ruiz-Trillo I."/>
            <person name="Young S.K."/>
            <person name="Zeng Q."/>
            <person name="Gargeya S."/>
            <person name="Fitzgerald M."/>
            <person name="Haas B."/>
            <person name="Abouelleil A."/>
            <person name="Alvarado L."/>
            <person name="Arachchi H.M."/>
            <person name="Berlin A."/>
            <person name="Chapman S.B."/>
            <person name="Gearin G."/>
            <person name="Goldberg J."/>
            <person name="Griggs A."/>
            <person name="Gujja S."/>
            <person name="Hansen M."/>
            <person name="Heiman D."/>
            <person name="Howarth C."/>
            <person name="Larimer J."/>
            <person name="Lui A."/>
            <person name="MacDonald P.J.P."/>
            <person name="McCowen C."/>
            <person name="Montmayeur A."/>
            <person name="Murphy C."/>
            <person name="Neiman D."/>
            <person name="Pearson M."/>
            <person name="Priest M."/>
            <person name="Roberts A."/>
            <person name="Saif S."/>
            <person name="Shea T."/>
            <person name="Sisk P."/>
            <person name="Stolte C."/>
            <person name="Sykes S."/>
            <person name="Wortman J."/>
            <person name="Nusbaum C."/>
            <person name="Birren B."/>
        </authorList>
    </citation>
    <scope>NUCLEOTIDE SEQUENCE [LARGE SCALE GENOMIC DNA]</scope>
    <source>
        <strain evidence="4 5">ATCC 38327</strain>
    </source>
</reference>